<evidence type="ECO:0000313" key="2">
    <source>
        <dbReference type="EMBL" id="HIW90122.1"/>
    </source>
</evidence>
<feature type="compositionally biased region" description="Acidic residues" evidence="1">
    <location>
        <begin position="39"/>
        <end position="53"/>
    </location>
</feature>
<evidence type="ECO:0000313" key="3">
    <source>
        <dbReference type="Proteomes" id="UP000824190"/>
    </source>
</evidence>
<feature type="region of interest" description="Disordered" evidence="1">
    <location>
        <begin position="1"/>
        <end position="63"/>
    </location>
</feature>
<dbReference type="EMBL" id="DXGC01000005">
    <property type="protein sequence ID" value="HIW90122.1"/>
    <property type="molecule type" value="Genomic_DNA"/>
</dbReference>
<dbReference type="Proteomes" id="UP000824190">
    <property type="component" value="Unassembled WGS sequence"/>
</dbReference>
<gene>
    <name evidence="2" type="ORF">H9870_00405</name>
</gene>
<reference evidence="2" key="2">
    <citation type="submission" date="2021-04" db="EMBL/GenBank/DDBJ databases">
        <authorList>
            <person name="Gilroy R."/>
        </authorList>
    </citation>
    <scope>NUCLEOTIDE SEQUENCE</scope>
    <source>
        <strain evidence="2">CHK32-1732</strain>
    </source>
</reference>
<dbReference type="AlphaFoldDB" id="A0A9D1RMA6"/>
<evidence type="ECO:0000256" key="1">
    <source>
        <dbReference type="SAM" id="MobiDB-lite"/>
    </source>
</evidence>
<name>A0A9D1RMA6_9CORY</name>
<organism evidence="2 3">
    <name type="scientific">Candidatus Corynebacterium avicola</name>
    <dbReference type="NCBI Taxonomy" id="2838527"/>
    <lineage>
        <taxon>Bacteria</taxon>
        <taxon>Bacillati</taxon>
        <taxon>Actinomycetota</taxon>
        <taxon>Actinomycetes</taxon>
        <taxon>Mycobacteriales</taxon>
        <taxon>Corynebacteriaceae</taxon>
        <taxon>Corynebacterium</taxon>
    </lineage>
</organism>
<protein>
    <submittedName>
        <fullName evidence="2">Uncharacterized protein</fullName>
    </submittedName>
</protein>
<reference evidence="2" key="1">
    <citation type="journal article" date="2021" name="PeerJ">
        <title>Extensive microbial diversity within the chicken gut microbiome revealed by metagenomics and culture.</title>
        <authorList>
            <person name="Gilroy R."/>
            <person name="Ravi A."/>
            <person name="Getino M."/>
            <person name="Pursley I."/>
            <person name="Horton D.L."/>
            <person name="Alikhan N.F."/>
            <person name="Baker D."/>
            <person name="Gharbi K."/>
            <person name="Hall N."/>
            <person name="Watson M."/>
            <person name="Adriaenssens E.M."/>
            <person name="Foster-Nyarko E."/>
            <person name="Jarju S."/>
            <person name="Secka A."/>
            <person name="Antonio M."/>
            <person name="Oren A."/>
            <person name="Chaudhuri R.R."/>
            <person name="La Ragione R."/>
            <person name="Hildebrand F."/>
            <person name="Pallen M.J."/>
        </authorList>
    </citation>
    <scope>NUCLEOTIDE SEQUENCE</scope>
    <source>
        <strain evidence="2">CHK32-1732</strain>
    </source>
</reference>
<accession>A0A9D1RMA6</accession>
<proteinExistence type="predicted"/>
<sequence length="63" mass="6866">MTDTTANATPDPEKDQTTPGQVDPADQTDTGSDLPQQGPEDEEEKVDEWEEESFPASDPPANY</sequence>
<comment type="caution">
    <text evidence="2">The sequence shown here is derived from an EMBL/GenBank/DDBJ whole genome shotgun (WGS) entry which is preliminary data.</text>
</comment>